<gene>
    <name evidence="1" type="ORF">C3747_56g92</name>
</gene>
<dbReference type="VEuPathDB" id="TriTrypDB:C3747_56g92"/>
<accession>A0A2V2WT96</accession>
<dbReference type="SUPFAM" id="SSF51735">
    <property type="entry name" value="NAD(P)-binding Rossmann-fold domains"/>
    <property type="match status" value="1"/>
</dbReference>
<reference evidence="1 2" key="1">
    <citation type="journal article" date="2018" name="Microb. Genom.">
        <title>Expanding an expanded genome: long-read sequencing of Trypanosoma cruzi.</title>
        <authorList>
            <person name="Berna L."/>
            <person name="Rodriguez M."/>
            <person name="Chiribao M.L."/>
            <person name="Parodi-Talice A."/>
            <person name="Pita S."/>
            <person name="Rijo G."/>
            <person name="Alvarez-Valin F."/>
            <person name="Robello C."/>
        </authorList>
    </citation>
    <scope>NUCLEOTIDE SEQUENCE [LARGE SCALE GENOMIC DNA]</scope>
    <source>
        <strain evidence="1 2">TCC</strain>
    </source>
</reference>
<name>A0A2V2WT96_TRYCR</name>
<organism evidence="1 2">
    <name type="scientific">Trypanosoma cruzi</name>
    <dbReference type="NCBI Taxonomy" id="5693"/>
    <lineage>
        <taxon>Eukaryota</taxon>
        <taxon>Discoba</taxon>
        <taxon>Euglenozoa</taxon>
        <taxon>Kinetoplastea</taxon>
        <taxon>Metakinetoplastina</taxon>
        <taxon>Trypanosomatida</taxon>
        <taxon>Trypanosomatidae</taxon>
        <taxon>Trypanosoma</taxon>
        <taxon>Schizotrypanum</taxon>
    </lineage>
</organism>
<dbReference type="EMBL" id="PRFC01000056">
    <property type="protein sequence ID" value="PWV11836.1"/>
    <property type="molecule type" value="Genomic_DNA"/>
</dbReference>
<comment type="caution">
    <text evidence="1">The sequence shown here is derived from an EMBL/GenBank/DDBJ whole genome shotgun (WGS) entry which is preliminary data.</text>
</comment>
<dbReference type="InterPro" id="IPR036291">
    <property type="entry name" value="NAD(P)-bd_dom_sf"/>
</dbReference>
<sequence length="169" mass="17787">MRGKSPRHHATAAGVARAAVSRWALRFALEDSEWCVARSAHATLGSAGVTGRSVPARLARQPTATRATPTSTCVFFAAASGSGASLLRERRRRFGAHSAMRWRRGSDMEIAGSHGRTADGEKTLVTSERGHANLGRDEVDTAAVIELTGLFLADGTARGHAQAGAKKPS</sequence>
<protein>
    <submittedName>
        <fullName evidence="1">Putative glyceraldehyde-3-phosphate dehydrogenase</fullName>
    </submittedName>
</protein>
<proteinExistence type="predicted"/>
<dbReference type="Gene3D" id="3.40.50.720">
    <property type="entry name" value="NAD(P)-binding Rossmann-like Domain"/>
    <property type="match status" value="1"/>
</dbReference>
<evidence type="ECO:0000313" key="1">
    <source>
        <dbReference type="EMBL" id="PWV11836.1"/>
    </source>
</evidence>
<evidence type="ECO:0000313" key="2">
    <source>
        <dbReference type="Proteomes" id="UP000246078"/>
    </source>
</evidence>
<dbReference type="Proteomes" id="UP000246078">
    <property type="component" value="Unassembled WGS sequence"/>
</dbReference>
<dbReference type="AlphaFoldDB" id="A0A2V2WT96"/>